<gene>
    <name evidence="2" type="ORF">UNLARM2_0423</name>
</gene>
<evidence type="ECO:0000256" key="1">
    <source>
        <dbReference type="ARBA" id="ARBA00023002"/>
    </source>
</evidence>
<name>C7DH77_MICA2</name>
<accession>C7DH77</accession>
<dbReference type="EMBL" id="GG697240">
    <property type="protein sequence ID" value="EET89979.1"/>
    <property type="molecule type" value="Genomic_DNA"/>
</dbReference>
<dbReference type="GO" id="GO:0016491">
    <property type="term" value="F:oxidoreductase activity"/>
    <property type="evidence" value="ECO:0007669"/>
    <property type="project" value="UniProtKB-KW"/>
</dbReference>
<dbReference type="SUPFAM" id="SSF51730">
    <property type="entry name" value="FAD-linked oxidoreductase"/>
    <property type="match status" value="1"/>
</dbReference>
<dbReference type="Proteomes" id="UP000332487">
    <property type="component" value="Unassembled WGS sequence"/>
</dbReference>
<keyword evidence="3" id="KW-1185">Reference proteome</keyword>
<dbReference type="AlphaFoldDB" id="C7DH77"/>
<protein>
    <recommendedName>
        <fullName evidence="4">Proline dehydrogenase</fullName>
    </recommendedName>
</protein>
<dbReference type="InterPro" id="IPR029041">
    <property type="entry name" value="FAD-linked_oxidoreductase-like"/>
</dbReference>
<proteinExistence type="predicted"/>
<reference evidence="2 3" key="1">
    <citation type="journal article" date="2009" name="Genome Biol.">
        <title>Community-wide analysis of microbial genome sequence signatures.</title>
        <authorList>
            <person name="Dick G.J."/>
            <person name="Andersson A.F."/>
            <person name="Baker B.J."/>
            <person name="Simmons S.L."/>
            <person name="Thomas B.C."/>
            <person name="Yelton A.P."/>
            <person name="Banfield J.F."/>
        </authorList>
    </citation>
    <scope>NUCLEOTIDE SEQUENCE [LARGE SCALE GENOMIC DNA]</scope>
    <source>
        <strain evidence="2">ARMAN-2</strain>
    </source>
</reference>
<evidence type="ECO:0008006" key="4">
    <source>
        <dbReference type="Google" id="ProtNLM"/>
    </source>
</evidence>
<dbReference type="Gene3D" id="3.20.20.220">
    <property type="match status" value="1"/>
</dbReference>
<evidence type="ECO:0000313" key="3">
    <source>
        <dbReference type="Proteomes" id="UP000332487"/>
    </source>
</evidence>
<evidence type="ECO:0000313" key="2">
    <source>
        <dbReference type="EMBL" id="EET89979.1"/>
    </source>
</evidence>
<keyword evidence="1" id="KW-0560">Oxidoreductase</keyword>
<sequence length="299" mass="33229">MAEDSYGIVKKIIFRLVRKHIAGSTSASAIKTIKQLNEKNLHATLTFMSEAPQTQAKAKYNVNTYVQISKEMSRLSVDSDISLRLSQIGYNISAKTAEDGIKDILASKDEKAKLWIEAESAVPEAETLEFASQLNGVGVELPVYTALDLYKTRLADIKNCHVKINPLRLSAAGARHREPPKVKGAKDQKADHIEVYKDAIGKIMPAAKSLAVFSNEERLLIKLASCSSEYRKNLIFELPLGYNKKRMNILRKMKPSTSIYVAYGSDWVPFIVDRFTEGHIRDIAKAVLASRQSKGMGNA</sequence>
<reference evidence="2 3" key="2">
    <citation type="journal article" date="2010" name="Proc. Natl. Acad. Sci. U.S.A.">
        <title>Enigmatic, ultrasmall, uncultivated Archaea.</title>
        <authorList>
            <person name="Baker B.J."/>
            <person name="Comolli L.R."/>
            <person name="Dick G.J."/>
            <person name="Hauser L.J."/>
            <person name="Hyatt D."/>
            <person name="Dill B.D."/>
            <person name="Land M.L."/>
            <person name="Verberkmoes N.C."/>
            <person name="Hettich R.L."/>
            <person name="Banfield J.F."/>
        </authorList>
    </citation>
    <scope>NUCLEOTIDE SEQUENCE [LARGE SCALE GENOMIC DNA]</scope>
    <source>
        <strain evidence="2">ARMAN-2</strain>
    </source>
</reference>
<organism evidence="2 3">
    <name type="scientific">Candidatus Micrarchaeum acidiphilum ARMAN-2</name>
    <dbReference type="NCBI Taxonomy" id="425595"/>
    <lineage>
        <taxon>Archaea</taxon>
        <taxon>Candidatus Micrarchaeota</taxon>
        <taxon>Candidatus Micrarchaeia</taxon>
        <taxon>Candidatus Micrarchaeales</taxon>
        <taxon>Candidatus Micrarchaeaceae</taxon>
        <taxon>Candidatus Micrarchaeum</taxon>
    </lineage>
</organism>